<accession>A0A9N8Z9L8</accession>
<dbReference type="EMBL" id="CAJVPJ010000106">
    <property type="protein sequence ID" value="CAG8478654.1"/>
    <property type="molecule type" value="Genomic_DNA"/>
</dbReference>
<evidence type="ECO:0000313" key="2">
    <source>
        <dbReference type="EMBL" id="CAG8478654.1"/>
    </source>
</evidence>
<organism evidence="2 3">
    <name type="scientific">Paraglomus occultum</name>
    <dbReference type="NCBI Taxonomy" id="144539"/>
    <lineage>
        <taxon>Eukaryota</taxon>
        <taxon>Fungi</taxon>
        <taxon>Fungi incertae sedis</taxon>
        <taxon>Mucoromycota</taxon>
        <taxon>Glomeromycotina</taxon>
        <taxon>Glomeromycetes</taxon>
        <taxon>Paraglomerales</taxon>
        <taxon>Paraglomeraceae</taxon>
        <taxon>Paraglomus</taxon>
    </lineage>
</organism>
<keyword evidence="1" id="KW-1133">Transmembrane helix</keyword>
<reference evidence="2" key="1">
    <citation type="submission" date="2021-06" db="EMBL/GenBank/DDBJ databases">
        <authorList>
            <person name="Kallberg Y."/>
            <person name="Tangrot J."/>
            <person name="Rosling A."/>
        </authorList>
    </citation>
    <scope>NUCLEOTIDE SEQUENCE</scope>
    <source>
        <strain evidence="2">IA702</strain>
    </source>
</reference>
<keyword evidence="1" id="KW-0812">Transmembrane</keyword>
<gene>
    <name evidence="2" type="ORF">POCULU_LOCUS1422</name>
</gene>
<dbReference type="Proteomes" id="UP000789572">
    <property type="component" value="Unassembled WGS sequence"/>
</dbReference>
<feature type="transmembrane region" description="Helical" evidence="1">
    <location>
        <begin position="31"/>
        <end position="49"/>
    </location>
</feature>
<comment type="caution">
    <text evidence="2">The sequence shown here is derived from an EMBL/GenBank/DDBJ whole genome shotgun (WGS) entry which is preliminary data.</text>
</comment>
<dbReference type="AlphaFoldDB" id="A0A9N8Z9L8"/>
<evidence type="ECO:0000313" key="3">
    <source>
        <dbReference type="Proteomes" id="UP000789572"/>
    </source>
</evidence>
<proteinExistence type="predicted"/>
<sequence>MATKTLFVFASLLIMLGAILLGISNLLRRNCIGIGVSLVIIGIILVFVACTKQKQTTSSVAEPQTYIVATPIIDQQPIIEPQRVEQPPSVFLYVREEEYVWTRN</sequence>
<keyword evidence="3" id="KW-1185">Reference proteome</keyword>
<name>A0A9N8Z9L8_9GLOM</name>
<keyword evidence="1" id="KW-0472">Membrane</keyword>
<protein>
    <submittedName>
        <fullName evidence="2">6738_t:CDS:1</fullName>
    </submittedName>
</protein>
<feature type="transmembrane region" description="Helical" evidence="1">
    <location>
        <begin position="6"/>
        <end position="24"/>
    </location>
</feature>
<evidence type="ECO:0000256" key="1">
    <source>
        <dbReference type="SAM" id="Phobius"/>
    </source>
</evidence>